<dbReference type="HAMAP" id="MF_00373">
    <property type="entry name" value="Ribosomal_bL28"/>
    <property type="match status" value="1"/>
</dbReference>
<dbReference type="PANTHER" id="PTHR39080">
    <property type="entry name" value="50S RIBOSOMAL PROTEIN L28"/>
    <property type="match status" value="1"/>
</dbReference>
<organism evidence="5 6">
    <name type="scientific">Candidatus Gottesmanbacteria bacterium RBG_16_37_8</name>
    <dbReference type="NCBI Taxonomy" id="1798371"/>
    <lineage>
        <taxon>Bacteria</taxon>
        <taxon>Candidatus Gottesmaniibacteriota</taxon>
    </lineage>
</organism>
<dbReference type="Pfam" id="PF00830">
    <property type="entry name" value="Ribosomal_L28"/>
    <property type="match status" value="1"/>
</dbReference>
<dbReference type="InterPro" id="IPR034704">
    <property type="entry name" value="Ribosomal_bL28/bL31-like_sf"/>
</dbReference>
<name>A0A1F5YSA6_9BACT</name>
<accession>A0A1F5YSA6</accession>
<dbReference type="GO" id="GO:0006412">
    <property type="term" value="P:translation"/>
    <property type="evidence" value="ECO:0007669"/>
    <property type="project" value="UniProtKB-UniRule"/>
</dbReference>
<dbReference type="EMBL" id="MFJA01000045">
    <property type="protein sequence ID" value="OGG02953.1"/>
    <property type="molecule type" value="Genomic_DNA"/>
</dbReference>
<evidence type="ECO:0000256" key="4">
    <source>
        <dbReference type="HAMAP-Rule" id="MF_00373"/>
    </source>
</evidence>
<dbReference type="SUPFAM" id="SSF143800">
    <property type="entry name" value="L28p-like"/>
    <property type="match status" value="1"/>
</dbReference>
<dbReference type="Proteomes" id="UP000176665">
    <property type="component" value="Unassembled WGS sequence"/>
</dbReference>
<sequence>MALICDNCRKGIGYGHAVSHAKNRVNRIFKPNIQKLKVLRDGIKVRVKLCTNCIQRLKKDRQIGHFRLIQYIKADKIIKEVLPQEPKIKTEEKKEKKEEKVKPELNIEDIVGKA</sequence>
<keyword evidence="3 4" id="KW-0687">Ribonucleoprotein</keyword>
<dbReference type="STRING" id="1798371.A2W14_02145"/>
<evidence type="ECO:0000256" key="3">
    <source>
        <dbReference type="ARBA" id="ARBA00023274"/>
    </source>
</evidence>
<evidence type="ECO:0000256" key="1">
    <source>
        <dbReference type="ARBA" id="ARBA00008760"/>
    </source>
</evidence>
<evidence type="ECO:0000313" key="6">
    <source>
        <dbReference type="Proteomes" id="UP000176665"/>
    </source>
</evidence>
<dbReference type="InterPro" id="IPR026569">
    <property type="entry name" value="Ribosomal_bL28"/>
</dbReference>
<protein>
    <recommendedName>
        <fullName evidence="4">Large ribosomal subunit protein bL28</fullName>
    </recommendedName>
</protein>
<dbReference type="Gene3D" id="2.30.170.40">
    <property type="entry name" value="Ribosomal protein L28/L24"/>
    <property type="match status" value="1"/>
</dbReference>
<comment type="caution">
    <text evidence="5">The sequence shown here is derived from an EMBL/GenBank/DDBJ whole genome shotgun (WGS) entry which is preliminary data.</text>
</comment>
<dbReference type="PANTHER" id="PTHR39080:SF1">
    <property type="entry name" value="LARGE RIBOSOMAL SUBUNIT PROTEIN BL28A"/>
    <property type="match status" value="1"/>
</dbReference>
<keyword evidence="2 4" id="KW-0689">Ribosomal protein</keyword>
<proteinExistence type="inferred from homology"/>
<comment type="similarity">
    <text evidence="1 4">Belongs to the bacterial ribosomal protein bL28 family.</text>
</comment>
<dbReference type="GO" id="GO:0003735">
    <property type="term" value="F:structural constituent of ribosome"/>
    <property type="evidence" value="ECO:0007669"/>
    <property type="project" value="InterPro"/>
</dbReference>
<dbReference type="GO" id="GO:0005840">
    <property type="term" value="C:ribosome"/>
    <property type="evidence" value="ECO:0007669"/>
    <property type="project" value="UniProtKB-KW"/>
</dbReference>
<gene>
    <name evidence="4" type="primary">rpmB</name>
    <name evidence="5" type="ORF">A2W14_02145</name>
</gene>
<dbReference type="InterPro" id="IPR037147">
    <property type="entry name" value="Ribosomal_bL28_sf"/>
</dbReference>
<dbReference type="InterPro" id="IPR050096">
    <property type="entry name" value="Bacterial_rp_bL28"/>
</dbReference>
<reference evidence="5 6" key="1">
    <citation type="journal article" date="2016" name="Nat. Commun.">
        <title>Thousands of microbial genomes shed light on interconnected biogeochemical processes in an aquifer system.</title>
        <authorList>
            <person name="Anantharaman K."/>
            <person name="Brown C.T."/>
            <person name="Hug L.A."/>
            <person name="Sharon I."/>
            <person name="Castelle C.J."/>
            <person name="Probst A.J."/>
            <person name="Thomas B.C."/>
            <person name="Singh A."/>
            <person name="Wilkins M.J."/>
            <person name="Karaoz U."/>
            <person name="Brodie E.L."/>
            <person name="Williams K.H."/>
            <person name="Hubbard S.S."/>
            <person name="Banfield J.F."/>
        </authorList>
    </citation>
    <scope>NUCLEOTIDE SEQUENCE [LARGE SCALE GENOMIC DNA]</scope>
</reference>
<dbReference type="GO" id="GO:1990904">
    <property type="term" value="C:ribonucleoprotein complex"/>
    <property type="evidence" value="ECO:0007669"/>
    <property type="project" value="UniProtKB-KW"/>
</dbReference>
<evidence type="ECO:0000313" key="5">
    <source>
        <dbReference type="EMBL" id="OGG02953.1"/>
    </source>
</evidence>
<evidence type="ECO:0000256" key="2">
    <source>
        <dbReference type="ARBA" id="ARBA00022980"/>
    </source>
</evidence>
<dbReference type="AlphaFoldDB" id="A0A1F5YSA6"/>